<evidence type="ECO:0000256" key="3">
    <source>
        <dbReference type="ARBA" id="ARBA00023082"/>
    </source>
</evidence>
<dbReference type="InterPro" id="IPR013249">
    <property type="entry name" value="RNA_pol_sigma70_r4_t2"/>
</dbReference>
<feature type="domain" description="RNA polymerase sigma-70 region 2" evidence="5">
    <location>
        <begin position="60"/>
        <end position="124"/>
    </location>
</feature>
<evidence type="ECO:0000313" key="7">
    <source>
        <dbReference type="EMBL" id="PWJ57254.1"/>
    </source>
</evidence>
<gene>
    <name evidence="7" type="ORF">CLV98_108174</name>
</gene>
<name>A0A316AJU4_9BACT</name>
<evidence type="ECO:0000256" key="1">
    <source>
        <dbReference type="ARBA" id="ARBA00010641"/>
    </source>
</evidence>
<dbReference type="CDD" id="cd06171">
    <property type="entry name" value="Sigma70_r4"/>
    <property type="match status" value="1"/>
</dbReference>
<dbReference type="NCBIfam" id="TIGR02985">
    <property type="entry name" value="Sig70_bacteroi1"/>
    <property type="match status" value="1"/>
</dbReference>
<proteinExistence type="inferred from homology"/>
<sequence>MMQTDRKTVIVTEKAQAETYIGGEFLNLMQNQSRKKVDFTDPELVQAIRKGDERAFEVAFRTYYERLCQYAGSLLKDDDEAEEVVQTVFLNIWEKRESLEITLSLKSYLYRAVHNYCLNRFKHNAIKKTHQEYSRHILTPHHDSVTEAIQSQELEEKIEMAISKLPEQCQVTFRMSRFEELRYQEIANQLGVSIKTVENQIGKALRILRQELADYLPTVVGLLCFFSEHLTVISI</sequence>
<dbReference type="Pfam" id="PF04542">
    <property type="entry name" value="Sigma70_r2"/>
    <property type="match status" value="1"/>
</dbReference>
<dbReference type="GO" id="GO:0003677">
    <property type="term" value="F:DNA binding"/>
    <property type="evidence" value="ECO:0007669"/>
    <property type="project" value="InterPro"/>
</dbReference>
<protein>
    <submittedName>
        <fullName evidence="7">RNA polymerase sigma-70 factor (ECF subfamily)</fullName>
    </submittedName>
</protein>
<comment type="similarity">
    <text evidence="1">Belongs to the sigma-70 factor family. ECF subfamily.</text>
</comment>
<keyword evidence="4" id="KW-0804">Transcription</keyword>
<dbReference type="Proteomes" id="UP000245880">
    <property type="component" value="Unassembled WGS sequence"/>
</dbReference>
<keyword evidence="3" id="KW-0731">Sigma factor</keyword>
<comment type="caution">
    <text evidence="7">The sequence shown here is derived from an EMBL/GenBank/DDBJ whole genome shotgun (WGS) entry which is preliminary data.</text>
</comment>
<feature type="domain" description="RNA polymerase sigma factor 70 region 4 type 2" evidence="6">
    <location>
        <begin position="156"/>
        <end position="206"/>
    </location>
</feature>
<evidence type="ECO:0000313" key="8">
    <source>
        <dbReference type="Proteomes" id="UP000245880"/>
    </source>
</evidence>
<accession>A0A316AJU4</accession>
<dbReference type="Gene3D" id="1.10.1740.10">
    <property type="match status" value="1"/>
</dbReference>
<evidence type="ECO:0000256" key="4">
    <source>
        <dbReference type="ARBA" id="ARBA00023163"/>
    </source>
</evidence>
<dbReference type="InterPro" id="IPR036388">
    <property type="entry name" value="WH-like_DNA-bd_sf"/>
</dbReference>
<dbReference type="PANTHER" id="PTHR43133">
    <property type="entry name" value="RNA POLYMERASE ECF-TYPE SIGMA FACTO"/>
    <property type="match status" value="1"/>
</dbReference>
<dbReference type="InterPro" id="IPR013325">
    <property type="entry name" value="RNA_pol_sigma_r2"/>
</dbReference>
<evidence type="ECO:0000256" key="2">
    <source>
        <dbReference type="ARBA" id="ARBA00023015"/>
    </source>
</evidence>
<evidence type="ECO:0000259" key="5">
    <source>
        <dbReference type="Pfam" id="PF04542"/>
    </source>
</evidence>
<dbReference type="PANTHER" id="PTHR43133:SF46">
    <property type="entry name" value="RNA POLYMERASE SIGMA-70 FACTOR ECF SUBFAMILY"/>
    <property type="match status" value="1"/>
</dbReference>
<dbReference type="SUPFAM" id="SSF88659">
    <property type="entry name" value="Sigma3 and sigma4 domains of RNA polymerase sigma factors"/>
    <property type="match status" value="1"/>
</dbReference>
<keyword evidence="8" id="KW-1185">Reference proteome</keyword>
<dbReference type="InterPro" id="IPR039425">
    <property type="entry name" value="RNA_pol_sigma-70-like"/>
</dbReference>
<dbReference type="GO" id="GO:0006352">
    <property type="term" value="P:DNA-templated transcription initiation"/>
    <property type="evidence" value="ECO:0007669"/>
    <property type="project" value="InterPro"/>
</dbReference>
<dbReference type="GO" id="GO:0016987">
    <property type="term" value="F:sigma factor activity"/>
    <property type="evidence" value="ECO:0007669"/>
    <property type="project" value="UniProtKB-KW"/>
</dbReference>
<dbReference type="InterPro" id="IPR007627">
    <property type="entry name" value="RNA_pol_sigma70_r2"/>
</dbReference>
<dbReference type="InterPro" id="IPR014284">
    <property type="entry name" value="RNA_pol_sigma-70_dom"/>
</dbReference>
<evidence type="ECO:0000259" key="6">
    <source>
        <dbReference type="Pfam" id="PF08281"/>
    </source>
</evidence>
<dbReference type="InterPro" id="IPR014327">
    <property type="entry name" value="RNA_pol_sigma70_bacteroid"/>
</dbReference>
<dbReference type="AlphaFoldDB" id="A0A316AJU4"/>
<dbReference type="InterPro" id="IPR013324">
    <property type="entry name" value="RNA_pol_sigma_r3/r4-like"/>
</dbReference>
<dbReference type="NCBIfam" id="TIGR02937">
    <property type="entry name" value="sigma70-ECF"/>
    <property type="match status" value="1"/>
</dbReference>
<keyword evidence="2" id="KW-0805">Transcription regulation</keyword>
<reference evidence="7 8" key="1">
    <citation type="submission" date="2018-03" db="EMBL/GenBank/DDBJ databases">
        <title>Genomic Encyclopedia of Archaeal and Bacterial Type Strains, Phase II (KMG-II): from individual species to whole genera.</title>
        <authorList>
            <person name="Goeker M."/>
        </authorList>
    </citation>
    <scope>NUCLEOTIDE SEQUENCE [LARGE SCALE GENOMIC DNA]</scope>
    <source>
        <strain evidence="7 8">DSM 100346</strain>
    </source>
</reference>
<dbReference type="Pfam" id="PF08281">
    <property type="entry name" value="Sigma70_r4_2"/>
    <property type="match status" value="1"/>
</dbReference>
<organism evidence="7 8">
    <name type="scientific">Dyadobacter jejuensis</name>
    <dbReference type="NCBI Taxonomy" id="1082580"/>
    <lineage>
        <taxon>Bacteria</taxon>
        <taxon>Pseudomonadati</taxon>
        <taxon>Bacteroidota</taxon>
        <taxon>Cytophagia</taxon>
        <taxon>Cytophagales</taxon>
        <taxon>Spirosomataceae</taxon>
        <taxon>Dyadobacter</taxon>
    </lineage>
</organism>
<dbReference type="EMBL" id="QGDT01000008">
    <property type="protein sequence ID" value="PWJ57254.1"/>
    <property type="molecule type" value="Genomic_DNA"/>
</dbReference>
<dbReference type="SUPFAM" id="SSF88946">
    <property type="entry name" value="Sigma2 domain of RNA polymerase sigma factors"/>
    <property type="match status" value="1"/>
</dbReference>
<dbReference type="Gene3D" id="1.10.10.10">
    <property type="entry name" value="Winged helix-like DNA-binding domain superfamily/Winged helix DNA-binding domain"/>
    <property type="match status" value="1"/>
</dbReference>